<sequence length="34" mass="4027">MIPPSLPILGRNQNYPQTIEHIFYNTPNNSNEWQ</sequence>
<evidence type="ECO:0000313" key="1">
    <source>
        <dbReference type="EMBL" id="JAH64735.1"/>
    </source>
</evidence>
<reference evidence="1" key="2">
    <citation type="journal article" date="2015" name="Fish Shellfish Immunol.">
        <title>Early steps in the European eel (Anguilla anguilla)-Vibrio vulnificus interaction in the gills: Role of the RtxA13 toxin.</title>
        <authorList>
            <person name="Callol A."/>
            <person name="Pajuelo D."/>
            <person name="Ebbesson L."/>
            <person name="Teles M."/>
            <person name="MacKenzie S."/>
            <person name="Amaro C."/>
        </authorList>
    </citation>
    <scope>NUCLEOTIDE SEQUENCE</scope>
</reference>
<dbReference type="EMBL" id="GBXM01043842">
    <property type="protein sequence ID" value="JAH64735.1"/>
    <property type="molecule type" value="Transcribed_RNA"/>
</dbReference>
<proteinExistence type="predicted"/>
<name>A0A0E9UHM4_ANGAN</name>
<dbReference type="AlphaFoldDB" id="A0A0E9UHM4"/>
<organism evidence="1">
    <name type="scientific">Anguilla anguilla</name>
    <name type="common">European freshwater eel</name>
    <name type="synonym">Muraena anguilla</name>
    <dbReference type="NCBI Taxonomy" id="7936"/>
    <lineage>
        <taxon>Eukaryota</taxon>
        <taxon>Metazoa</taxon>
        <taxon>Chordata</taxon>
        <taxon>Craniata</taxon>
        <taxon>Vertebrata</taxon>
        <taxon>Euteleostomi</taxon>
        <taxon>Actinopterygii</taxon>
        <taxon>Neopterygii</taxon>
        <taxon>Teleostei</taxon>
        <taxon>Anguilliformes</taxon>
        <taxon>Anguillidae</taxon>
        <taxon>Anguilla</taxon>
    </lineage>
</organism>
<reference evidence="1" key="1">
    <citation type="submission" date="2014-11" db="EMBL/GenBank/DDBJ databases">
        <authorList>
            <person name="Amaro Gonzalez C."/>
        </authorList>
    </citation>
    <scope>NUCLEOTIDE SEQUENCE</scope>
</reference>
<protein>
    <submittedName>
        <fullName evidence="1">Uncharacterized protein</fullName>
    </submittedName>
</protein>
<accession>A0A0E9UHM4</accession>